<dbReference type="InterPro" id="IPR000719">
    <property type="entry name" value="Prot_kinase_dom"/>
</dbReference>
<dbReference type="InterPro" id="IPR011009">
    <property type="entry name" value="Kinase-like_dom_sf"/>
</dbReference>
<dbReference type="PANTHER" id="PTHR43289:SF6">
    <property type="entry name" value="SERINE_THREONINE-PROTEIN KINASE NEKL-3"/>
    <property type="match status" value="1"/>
</dbReference>
<evidence type="ECO:0000256" key="4">
    <source>
        <dbReference type="ARBA" id="ARBA00022741"/>
    </source>
</evidence>
<keyword evidence="5 9" id="KW-0418">Kinase</keyword>
<evidence type="ECO:0000256" key="1">
    <source>
        <dbReference type="ARBA" id="ARBA00012513"/>
    </source>
</evidence>
<gene>
    <name evidence="9" type="primary">pknB_21</name>
    <name evidence="9" type="ORF">Pla8534_54990</name>
</gene>
<dbReference type="GO" id="GO:0004674">
    <property type="term" value="F:protein serine/threonine kinase activity"/>
    <property type="evidence" value="ECO:0007669"/>
    <property type="project" value="UniProtKB-KW"/>
</dbReference>
<keyword evidence="3 9" id="KW-0808">Transferase</keyword>
<evidence type="ECO:0000313" key="9">
    <source>
        <dbReference type="EMBL" id="QDU97648.1"/>
    </source>
</evidence>
<evidence type="ECO:0000256" key="5">
    <source>
        <dbReference type="ARBA" id="ARBA00022777"/>
    </source>
</evidence>
<dbReference type="SUPFAM" id="SSF56436">
    <property type="entry name" value="C-type lectin-like"/>
    <property type="match status" value="1"/>
</dbReference>
<dbReference type="Pfam" id="PF20703">
    <property type="entry name" value="nSTAND1"/>
    <property type="match status" value="1"/>
</dbReference>
<dbReference type="PROSITE" id="PS50011">
    <property type="entry name" value="PROTEIN_KINASE_DOM"/>
    <property type="match status" value="1"/>
</dbReference>
<feature type="binding site" evidence="7">
    <location>
        <position position="168"/>
    </location>
    <ligand>
        <name>ATP</name>
        <dbReference type="ChEBI" id="CHEBI:30616"/>
    </ligand>
</feature>
<dbReference type="Gene3D" id="3.90.1580.10">
    <property type="entry name" value="paralog of FGE (formylglycine-generating enzyme)"/>
    <property type="match status" value="1"/>
</dbReference>
<keyword evidence="6 7" id="KW-0067">ATP-binding</keyword>
<keyword evidence="10" id="KW-1185">Reference proteome</keyword>
<accession>A0A518E0M7</accession>
<dbReference type="InterPro" id="IPR017441">
    <property type="entry name" value="Protein_kinase_ATP_BS"/>
</dbReference>
<dbReference type="CDD" id="cd14014">
    <property type="entry name" value="STKc_PknB_like"/>
    <property type="match status" value="1"/>
</dbReference>
<dbReference type="Gene3D" id="1.10.510.10">
    <property type="entry name" value="Transferase(Phosphotransferase) domain 1"/>
    <property type="match status" value="1"/>
</dbReference>
<name>A0A518E0M7_9BACT</name>
<sequence>MDQSANLREQLDLIADEFEAAWRSGERPRIEDYLERLSVAQRGELFEELLAVEVELRRAAGETVAAEQYQTRFSEHGERISRAFELAESRSQSSREEGVLETHSVVGAAPDETDSTIAVTMGGDGAETKTNAVLQFGRYRVEKLLGKGGFGEVYLAVDEELRRQVAVKVASRVIGDADADAYLSEARIVATLDHPHIVPVYDVGRAAKGQVYVVSKYIEGSDLAERLHSDRPLPRRSVELIATLADALNYAHTQGLVHRDVKPGNILLDLQGQAYLCDFGLALQEEQYGQGPTFAGTPAYMSPEQARDEGHLVDGRSDIYSLGVVLYELLTGQRPFSGGISELLTQVAHSEPKPPRQIDDSLPPELERITLKCLAKRASDRYTTAADLAEDLRAFLAGKTAEQQHEARIVPKGLRSFDASDSDFFLDLLPGARDRSGLPDSITFWKRRLEDRDPDQTFRVGLMYGPSGCGKSSLVKAGLLPKLAENVRTVYIEATANETETRLLAGLRKACPELPQDISLKEAIARLRLGQSTRASRKVVLIIDQFEQWLYARNDYSNTELADALRQCDGGNVQAVVMVRDDFWLAVSRLFLDLDIRLLDGENSKLVDLFDLLHARKVLAEFGRAFGRLPDNLGQLDGEQERFLDDAVTGLATDGKVISVRLALFSEMVKGKAWTPETLKQLGGISGVGLAFLEETFSASSAPPAHRHHQRAARAVLQELLPGEGTNIKGHWRSQQQLLAASGYASRERDFGDLLRILDTELRLITPTDPERAAAEQEASEAAGVKAEGGSHFQLTHDYLVPALREWLTRKQKETRRGRAELRLEERAALWNVKQENRYLPNLWEWANIRVLTNKRKWSAPQQQIMRKAARVHRIRGELTIGILLVAGVVMGRIWAADQYERLQQAVETLANAPDSRIPSAIDNLGDFPRSMVLAELKKQFSDNQDSRLQALAMIENGKVKEQFVDTSSRRLALSCGLAEYGEVKVDFLLSSLSTRSAGCEIIVAAFAKLPKEDRQKVIRRHVSWSPEAKAKMAIVALHLGESTNASEIHRIEGRNDPTQQTVFVHDVFPTWHGDLLHLADELQDIEDGPLRSGIALSIGNIFGRQLVGTAKDRWAQILSTWYQEASDSGTHSAAGWALKKVSRQPSLTPDTSDPTDRDWKITPHGFTMVRIPAGQIEIRHEDNRQKKLIKLTSDFWLSDVEVSVGLFQEFMDDKTYTELKPGRWAVYSKTNATPKCPAQEMSWEDAVLFCNWLTSKEQGRTPCYKIEVIEGTNAESRMTLKCQLLPEGTGYRLPTDAEWEYACRAETTTRFCFGSDGSKLSHYSQVDSLGTAYVGSRMCNRWGLFDMHGNVAEWVCDRDKDSDLRPVIRGGSFFGAASGCQSSKRELSYPSYRSHEVGFRVASGAE</sequence>
<dbReference type="PROSITE" id="PS00107">
    <property type="entry name" value="PROTEIN_KINASE_ATP"/>
    <property type="match status" value="1"/>
</dbReference>
<dbReference type="SMART" id="SM00220">
    <property type="entry name" value="S_TKc"/>
    <property type="match status" value="1"/>
</dbReference>
<dbReference type="Gene3D" id="3.30.200.20">
    <property type="entry name" value="Phosphorylase Kinase, domain 1"/>
    <property type="match status" value="1"/>
</dbReference>
<organism evidence="9 10">
    <name type="scientific">Lignipirellula cremea</name>
    <dbReference type="NCBI Taxonomy" id="2528010"/>
    <lineage>
        <taxon>Bacteria</taxon>
        <taxon>Pseudomonadati</taxon>
        <taxon>Planctomycetota</taxon>
        <taxon>Planctomycetia</taxon>
        <taxon>Pirellulales</taxon>
        <taxon>Pirellulaceae</taxon>
        <taxon>Lignipirellula</taxon>
    </lineage>
</organism>
<dbReference type="EC" id="2.7.11.1" evidence="1"/>
<dbReference type="PROSITE" id="PS00108">
    <property type="entry name" value="PROTEIN_KINASE_ST"/>
    <property type="match status" value="1"/>
</dbReference>
<dbReference type="InterPro" id="IPR016187">
    <property type="entry name" value="CTDL_fold"/>
</dbReference>
<dbReference type="InterPro" id="IPR042095">
    <property type="entry name" value="SUMF_sf"/>
</dbReference>
<evidence type="ECO:0000256" key="2">
    <source>
        <dbReference type="ARBA" id="ARBA00022527"/>
    </source>
</evidence>
<dbReference type="Proteomes" id="UP000317648">
    <property type="component" value="Chromosome"/>
</dbReference>
<evidence type="ECO:0000313" key="10">
    <source>
        <dbReference type="Proteomes" id="UP000317648"/>
    </source>
</evidence>
<reference evidence="9 10" key="1">
    <citation type="submission" date="2019-02" db="EMBL/GenBank/DDBJ databases">
        <title>Deep-cultivation of Planctomycetes and their phenomic and genomic characterization uncovers novel biology.</title>
        <authorList>
            <person name="Wiegand S."/>
            <person name="Jogler M."/>
            <person name="Boedeker C."/>
            <person name="Pinto D."/>
            <person name="Vollmers J."/>
            <person name="Rivas-Marin E."/>
            <person name="Kohn T."/>
            <person name="Peeters S.H."/>
            <person name="Heuer A."/>
            <person name="Rast P."/>
            <person name="Oberbeckmann S."/>
            <person name="Bunk B."/>
            <person name="Jeske O."/>
            <person name="Meyerdierks A."/>
            <person name="Storesund J.E."/>
            <person name="Kallscheuer N."/>
            <person name="Luecker S."/>
            <person name="Lage O.M."/>
            <person name="Pohl T."/>
            <person name="Merkel B.J."/>
            <person name="Hornburger P."/>
            <person name="Mueller R.-W."/>
            <person name="Bruemmer F."/>
            <person name="Labrenz M."/>
            <person name="Spormann A.M."/>
            <person name="Op den Camp H."/>
            <person name="Overmann J."/>
            <person name="Amann R."/>
            <person name="Jetten M.S.M."/>
            <person name="Mascher T."/>
            <person name="Medema M.H."/>
            <person name="Devos D.P."/>
            <person name="Kaster A.-K."/>
            <person name="Ovreas L."/>
            <person name="Rohde M."/>
            <person name="Galperin M.Y."/>
            <person name="Jogler C."/>
        </authorList>
    </citation>
    <scope>NUCLEOTIDE SEQUENCE [LARGE SCALE GENOMIC DNA]</scope>
    <source>
        <strain evidence="9 10">Pla85_3_4</strain>
    </source>
</reference>
<evidence type="ECO:0000259" key="8">
    <source>
        <dbReference type="PROSITE" id="PS50011"/>
    </source>
</evidence>
<dbReference type="InterPro" id="IPR027417">
    <property type="entry name" value="P-loop_NTPase"/>
</dbReference>
<protein>
    <recommendedName>
        <fullName evidence="1">non-specific serine/threonine protein kinase</fullName>
        <ecNumber evidence="1">2.7.11.1</ecNumber>
    </recommendedName>
</protein>
<evidence type="ECO:0000256" key="3">
    <source>
        <dbReference type="ARBA" id="ARBA00022679"/>
    </source>
</evidence>
<dbReference type="KEGG" id="lcre:Pla8534_54990"/>
<dbReference type="RefSeq" id="WP_145056412.1">
    <property type="nucleotide sequence ID" value="NZ_CP036433.1"/>
</dbReference>
<dbReference type="SUPFAM" id="SSF52540">
    <property type="entry name" value="P-loop containing nucleoside triphosphate hydrolases"/>
    <property type="match status" value="1"/>
</dbReference>
<dbReference type="GO" id="GO:0005524">
    <property type="term" value="F:ATP binding"/>
    <property type="evidence" value="ECO:0007669"/>
    <property type="project" value="UniProtKB-UniRule"/>
</dbReference>
<dbReference type="Pfam" id="PF03781">
    <property type="entry name" value="FGE-sulfatase"/>
    <property type="match status" value="1"/>
</dbReference>
<dbReference type="SUPFAM" id="SSF56112">
    <property type="entry name" value="Protein kinase-like (PK-like)"/>
    <property type="match status" value="1"/>
</dbReference>
<dbReference type="PANTHER" id="PTHR43289">
    <property type="entry name" value="MITOGEN-ACTIVATED PROTEIN KINASE KINASE KINASE 20-RELATED"/>
    <property type="match status" value="1"/>
</dbReference>
<dbReference type="InterPro" id="IPR008271">
    <property type="entry name" value="Ser/Thr_kinase_AS"/>
</dbReference>
<dbReference type="EMBL" id="CP036433">
    <property type="protein sequence ID" value="QDU97648.1"/>
    <property type="molecule type" value="Genomic_DNA"/>
</dbReference>
<evidence type="ECO:0000256" key="7">
    <source>
        <dbReference type="PROSITE-ProRule" id="PRU10141"/>
    </source>
</evidence>
<dbReference type="FunFam" id="1.10.510.10:FF:000021">
    <property type="entry name" value="Serine/threonine protein kinase"/>
    <property type="match status" value="1"/>
</dbReference>
<feature type="domain" description="Protein kinase" evidence="8">
    <location>
        <begin position="139"/>
        <end position="396"/>
    </location>
</feature>
<proteinExistence type="predicted"/>
<dbReference type="Gene3D" id="3.40.50.300">
    <property type="entry name" value="P-loop containing nucleotide triphosphate hydrolases"/>
    <property type="match status" value="1"/>
</dbReference>
<dbReference type="InterPro" id="IPR005532">
    <property type="entry name" value="SUMF_dom"/>
</dbReference>
<dbReference type="Pfam" id="PF00069">
    <property type="entry name" value="Pkinase"/>
    <property type="match status" value="1"/>
</dbReference>
<dbReference type="OrthoDB" id="6111975at2"/>
<keyword evidence="4 7" id="KW-0547">Nucleotide-binding</keyword>
<dbReference type="InterPro" id="IPR049052">
    <property type="entry name" value="nSTAND1"/>
</dbReference>
<keyword evidence="2" id="KW-0723">Serine/threonine-protein kinase</keyword>
<evidence type="ECO:0000256" key="6">
    <source>
        <dbReference type="ARBA" id="ARBA00022840"/>
    </source>
</evidence>